<evidence type="ECO:0000313" key="3">
    <source>
        <dbReference type="Proteomes" id="UP001317870"/>
    </source>
</evidence>
<proteinExistence type="predicted"/>
<dbReference type="InterPro" id="IPR036689">
    <property type="entry name" value="ESAT-6-like_sf"/>
</dbReference>
<sequence>MAEQLRSGSVSLDREVQALFGTWKGSAADAYRAGWDDMQDGGTHSPTWRGVGEPNDSQTYEGATGTATVGGQSCGSTLAGFWLRS</sequence>
<dbReference type="SUPFAM" id="SSF140453">
    <property type="entry name" value="EsxAB dimer-like"/>
    <property type="match status" value="1"/>
</dbReference>
<evidence type="ECO:0008006" key="4">
    <source>
        <dbReference type="Google" id="ProtNLM"/>
    </source>
</evidence>
<reference evidence="2 3" key="1">
    <citation type="submission" date="2022-11" db="EMBL/GenBank/DDBJ databases">
        <title>Genome Sequencing of Nocardia sp. ON39_IFM12276 and assembly.</title>
        <authorList>
            <person name="Shimojima M."/>
            <person name="Toyokawa M."/>
            <person name="Uesaka K."/>
        </authorList>
    </citation>
    <scope>NUCLEOTIDE SEQUENCE [LARGE SCALE GENOMIC DNA]</scope>
    <source>
        <strain evidence="2 3">IFM 12276</strain>
    </source>
</reference>
<evidence type="ECO:0000313" key="2">
    <source>
        <dbReference type="EMBL" id="BDU00323.1"/>
    </source>
</evidence>
<feature type="compositionally biased region" description="Polar residues" evidence="1">
    <location>
        <begin position="55"/>
        <end position="66"/>
    </location>
</feature>
<feature type="region of interest" description="Disordered" evidence="1">
    <location>
        <begin position="37"/>
        <end position="66"/>
    </location>
</feature>
<dbReference type="EMBL" id="AP026978">
    <property type="protein sequence ID" value="BDU00323.1"/>
    <property type="molecule type" value="Genomic_DNA"/>
</dbReference>
<organism evidence="2 3">
    <name type="scientific">Nocardia sputorum</name>
    <dbReference type="NCBI Taxonomy" id="2984338"/>
    <lineage>
        <taxon>Bacteria</taxon>
        <taxon>Bacillati</taxon>
        <taxon>Actinomycetota</taxon>
        <taxon>Actinomycetes</taxon>
        <taxon>Mycobacteriales</taxon>
        <taxon>Nocardiaceae</taxon>
        <taxon>Nocardia</taxon>
    </lineage>
</organism>
<protein>
    <recommendedName>
        <fullName evidence="4">WXG100 family type VII secretion target</fullName>
    </recommendedName>
</protein>
<gene>
    <name evidence="2" type="ORF">IFM12276_33510</name>
</gene>
<keyword evidence="3" id="KW-1185">Reference proteome</keyword>
<name>A0ABM8CZ65_9NOCA</name>
<dbReference type="Gene3D" id="1.10.287.1060">
    <property type="entry name" value="ESAT-6-like"/>
    <property type="match status" value="1"/>
</dbReference>
<evidence type="ECO:0000256" key="1">
    <source>
        <dbReference type="SAM" id="MobiDB-lite"/>
    </source>
</evidence>
<dbReference type="Proteomes" id="UP001317870">
    <property type="component" value="Chromosome"/>
</dbReference>
<accession>A0ABM8CZ65</accession>